<dbReference type="EMBL" id="JPGG01000011">
    <property type="protein sequence ID" value="KGC24041.1"/>
    <property type="molecule type" value="Genomic_DNA"/>
</dbReference>
<dbReference type="Proteomes" id="UP000029590">
    <property type="component" value="Unassembled WGS sequence"/>
</dbReference>
<protein>
    <recommendedName>
        <fullName evidence="3">DUF2471 domain-containing protein</fullName>
    </recommendedName>
</protein>
<gene>
    <name evidence="1" type="ORF">DM48_8052</name>
</gene>
<evidence type="ECO:0000313" key="2">
    <source>
        <dbReference type="Proteomes" id="UP000029590"/>
    </source>
</evidence>
<name>A0AAW3FA34_BURGA</name>
<sequence>MDVQPFREDIMRPTTDEDTNHAFVFPGWERLMTDLAAVAASLIDEHRQSYAGRPLTWRMLHDLENRAIAQLKTSRKHAPTLLHLIRNDPGVFAYPVSDAPADGAMPVVMAELWSAWRRLH</sequence>
<comment type="caution">
    <text evidence="1">The sequence shown here is derived from an EMBL/GenBank/DDBJ whole genome shotgun (WGS) entry which is preliminary data.</text>
</comment>
<dbReference type="Pfam" id="PF10616">
    <property type="entry name" value="DUF2471"/>
    <property type="match status" value="1"/>
</dbReference>
<accession>A0AAW3FA34</accession>
<dbReference type="RefSeq" id="WP_120513454.1">
    <property type="nucleotide sequence ID" value="NZ_CP009320.1"/>
</dbReference>
<proteinExistence type="predicted"/>
<dbReference type="InterPro" id="IPR018894">
    <property type="entry name" value="DUF2471"/>
</dbReference>
<evidence type="ECO:0000313" key="1">
    <source>
        <dbReference type="EMBL" id="KGC24041.1"/>
    </source>
</evidence>
<organism evidence="1 2">
    <name type="scientific">Burkholderia gladioli</name>
    <name type="common">Pseudomonas marginata</name>
    <name type="synonym">Phytomonas marginata</name>
    <dbReference type="NCBI Taxonomy" id="28095"/>
    <lineage>
        <taxon>Bacteria</taxon>
        <taxon>Pseudomonadati</taxon>
        <taxon>Pseudomonadota</taxon>
        <taxon>Betaproteobacteria</taxon>
        <taxon>Burkholderiales</taxon>
        <taxon>Burkholderiaceae</taxon>
        <taxon>Burkholderia</taxon>
    </lineage>
</organism>
<reference evidence="1 2" key="1">
    <citation type="submission" date="2014-04" db="EMBL/GenBank/DDBJ databases">
        <authorList>
            <person name="Bishop-Lilly K.A."/>
            <person name="Broomall S.M."/>
            <person name="Chain P.S."/>
            <person name="Chertkov O."/>
            <person name="Coyne S.R."/>
            <person name="Daligault H.E."/>
            <person name="Davenport K.W."/>
            <person name="Erkkila T."/>
            <person name="Frey K.G."/>
            <person name="Gibbons H.S."/>
            <person name="Gu W."/>
            <person name="Jaissle J."/>
            <person name="Johnson S.L."/>
            <person name="Koroleva G.I."/>
            <person name="Ladner J.T."/>
            <person name="Lo C.-C."/>
            <person name="Minogue T.D."/>
            <person name="Munk C."/>
            <person name="Palacios G.F."/>
            <person name="Redden C.L."/>
            <person name="Rosenzweig C.N."/>
            <person name="Scholz M.B."/>
            <person name="Teshima H."/>
            <person name="Xu Y."/>
        </authorList>
    </citation>
    <scope>NUCLEOTIDE SEQUENCE [LARGE SCALE GENOMIC DNA]</scope>
    <source>
        <strain evidence="2">gladioli</strain>
    </source>
</reference>
<evidence type="ECO:0008006" key="3">
    <source>
        <dbReference type="Google" id="ProtNLM"/>
    </source>
</evidence>
<dbReference type="AlphaFoldDB" id="A0AAW3FA34"/>